<dbReference type="RefSeq" id="WP_085889414.1">
    <property type="nucleotide sequence ID" value="NZ_FWFN01000007.1"/>
</dbReference>
<evidence type="ECO:0000256" key="6">
    <source>
        <dbReference type="SAM" id="Phobius"/>
    </source>
</evidence>
<organism evidence="8 9">
    <name type="scientific">Pseudooceanicola marinus</name>
    <dbReference type="NCBI Taxonomy" id="396013"/>
    <lineage>
        <taxon>Bacteria</taxon>
        <taxon>Pseudomonadati</taxon>
        <taxon>Pseudomonadota</taxon>
        <taxon>Alphaproteobacteria</taxon>
        <taxon>Rhodobacterales</taxon>
        <taxon>Paracoccaceae</taxon>
        <taxon>Pseudooceanicola</taxon>
    </lineage>
</organism>
<evidence type="ECO:0000313" key="8">
    <source>
        <dbReference type="EMBL" id="SLN65765.1"/>
    </source>
</evidence>
<feature type="transmembrane region" description="Helical" evidence="6">
    <location>
        <begin position="106"/>
        <end position="124"/>
    </location>
</feature>
<evidence type="ECO:0000256" key="1">
    <source>
        <dbReference type="ARBA" id="ARBA00004141"/>
    </source>
</evidence>
<dbReference type="EMBL" id="FWFN01000007">
    <property type="protein sequence ID" value="SLN65765.1"/>
    <property type="molecule type" value="Genomic_DNA"/>
</dbReference>
<accession>A0A1X6ZZ49</accession>
<gene>
    <name evidence="8" type="ORF">PSM7751_03382</name>
</gene>
<comment type="similarity">
    <text evidence="2">Belongs to the EamA transporter family.</text>
</comment>
<feature type="transmembrane region" description="Helical" evidence="6">
    <location>
        <begin position="224"/>
        <end position="244"/>
    </location>
</feature>
<dbReference type="GO" id="GO:0016020">
    <property type="term" value="C:membrane"/>
    <property type="evidence" value="ECO:0007669"/>
    <property type="project" value="UniProtKB-SubCell"/>
</dbReference>
<dbReference type="PANTHER" id="PTHR32322">
    <property type="entry name" value="INNER MEMBRANE TRANSPORTER"/>
    <property type="match status" value="1"/>
</dbReference>
<proteinExistence type="inferred from homology"/>
<feature type="transmembrane region" description="Helical" evidence="6">
    <location>
        <begin position="131"/>
        <end position="150"/>
    </location>
</feature>
<dbReference type="OrthoDB" id="5812248at2"/>
<keyword evidence="3 6" id="KW-0812">Transmembrane</keyword>
<feature type="domain" description="EamA" evidence="7">
    <location>
        <begin position="166"/>
        <end position="297"/>
    </location>
</feature>
<feature type="transmembrane region" description="Helical" evidence="6">
    <location>
        <begin position="256"/>
        <end position="275"/>
    </location>
</feature>
<comment type="subcellular location">
    <subcellularLocation>
        <location evidence="1">Membrane</location>
        <topology evidence="1">Multi-pass membrane protein</topology>
    </subcellularLocation>
</comment>
<dbReference type="SUPFAM" id="SSF103481">
    <property type="entry name" value="Multidrug resistance efflux transporter EmrE"/>
    <property type="match status" value="1"/>
</dbReference>
<feature type="domain" description="EamA" evidence="7">
    <location>
        <begin position="15"/>
        <end position="147"/>
    </location>
</feature>
<dbReference type="InterPro" id="IPR050638">
    <property type="entry name" value="AA-Vitamin_Transporters"/>
</dbReference>
<dbReference type="AlphaFoldDB" id="A0A1X6ZZ49"/>
<sequence length="300" mass="31481">MTHADLRGSAAERRKGHLAMLAFSAIVAGSFPLGGMAAPHVDPAALTAVRLLLAAGVVGGVALAGPGLHLAQFRAPWRYLLLGGLFGAYFALMFEGLKTAEPVSTSAVFTLVPLLSAGFGWLLLRQVMTGRMALALTIGALGAVWVIFRGDPGALLGFHLGRGEQIYFLGCVAHGLYTPLVARLNRGESAVAFTFGTLLAGAGLLAIWASPSILATDWLSLPPIVWITLLYVGVFASAVTGVLLQFASFRLPSAKVMAYTYLTPSWVILWEAMLGRGLPPVMMLGGVGLTVVALLILLKD</sequence>
<evidence type="ECO:0000313" key="9">
    <source>
        <dbReference type="Proteomes" id="UP000193963"/>
    </source>
</evidence>
<evidence type="ECO:0000256" key="3">
    <source>
        <dbReference type="ARBA" id="ARBA00022692"/>
    </source>
</evidence>
<dbReference type="InterPro" id="IPR037185">
    <property type="entry name" value="EmrE-like"/>
</dbReference>
<evidence type="ECO:0000256" key="4">
    <source>
        <dbReference type="ARBA" id="ARBA00022989"/>
    </source>
</evidence>
<evidence type="ECO:0000259" key="7">
    <source>
        <dbReference type="Pfam" id="PF00892"/>
    </source>
</evidence>
<feature type="transmembrane region" description="Helical" evidence="6">
    <location>
        <begin position="77"/>
        <end position="94"/>
    </location>
</feature>
<dbReference type="PANTHER" id="PTHR32322:SF2">
    <property type="entry name" value="EAMA DOMAIN-CONTAINING PROTEIN"/>
    <property type="match status" value="1"/>
</dbReference>
<keyword evidence="9" id="KW-1185">Reference proteome</keyword>
<dbReference type="InterPro" id="IPR000620">
    <property type="entry name" value="EamA_dom"/>
</dbReference>
<feature type="transmembrane region" description="Helical" evidence="6">
    <location>
        <begin position="44"/>
        <end position="65"/>
    </location>
</feature>
<name>A0A1X6ZZ49_9RHOB</name>
<evidence type="ECO:0000256" key="5">
    <source>
        <dbReference type="ARBA" id="ARBA00023136"/>
    </source>
</evidence>
<feature type="transmembrane region" description="Helical" evidence="6">
    <location>
        <begin position="18"/>
        <end position="38"/>
    </location>
</feature>
<protein>
    <submittedName>
        <fullName evidence="8">EamA-like transporter family protein</fullName>
    </submittedName>
</protein>
<feature type="transmembrane region" description="Helical" evidence="6">
    <location>
        <begin position="281"/>
        <end position="298"/>
    </location>
</feature>
<keyword evidence="5 6" id="KW-0472">Membrane</keyword>
<feature type="transmembrane region" description="Helical" evidence="6">
    <location>
        <begin position="165"/>
        <end position="182"/>
    </location>
</feature>
<keyword evidence="4 6" id="KW-1133">Transmembrane helix</keyword>
<dbReference type="Proteomes" id="UP000193963">
    <property type="component" value="Unassembled WGS sequence"/>
</dbReference>
<reference evidence="8 9" key="1">
    <citation type="submission" date="2017-03" db="EMBL/GenBank/DDBJ databases">
        <authorList>
            <person name="Afonso C.L."/>
            <person name="Miller P.J."/>
            <person name="Scott M.A."/>
            <person name="Spackman E."/>
            <person name="Goraichik I."/>
            <person name="Dimitrov K.M."/>
            <person name="Suarez D.L."/>
            <person name="Swayne D.E."/>
        </authorList>
    </citation>
    <scope>NUCLEOTIDE SEQUENCE [LARGE SCALE GENOMIC DNA]</scope>
    <source>
        <strain evidence="8 9">CECT 7751</strain>
    </source>
</reference>
<dbReference type="Pfam" id="PF00892">
    <property type="entry name" value="EamA"/>
    <property type="match status" value="2"/>
</dbReference>
<evidence type="ECO:0000256" key="2">
    <source>
        <dbReference type="ARBA" id="ARBA00007362"/>
    </source>
</evidence>
<feature type="transmembrane region" description="Helical" evidence="6">
    <location>
        <begin position="189"/>
        <end position="209"/>
    </location>
</feature>